<keyword evidence="4 7" id="KW-0812">Transmembrane</keyword>
<evidence type="ECO:0000256" key="7">
    <source>
        <dbReference type="SAM" id="Phobius"/>
    </source>
</evidence>
<dbReference type="InterPro" id="IPR005524">
    <property type="entry name" value="DUF318"/>
</dbReference>
<feature type="transmembrane region" description="Helical" evidence="7">
    <location>
        <begin position="81"/>
        <end position="102"/>
    </location>
</feature>
<dbReference type="Proteomes" id="UP001164718">
    <property type="component" value="Chromosome"/>
</dbReference>
<sequence length="294" mass="32028">MNTITDTLYYFMYIVVELTILFLAISTLVGILLMYIPQEKMNRWMTRKGIFGNIFGAIVGALTPFCACSTVPMTVGFLEMGISFGAVMSFVIASPLLNPIIIGMMATVMGLKVTIVYFFVTFIASIVFGIILEKLGFKKYLKKVRVKGGNTRENVPVQFGQKFKKAFSGAWEDYRSVLAYLLVGVAIGAVIYGYLPQEFIVKIAGPDQFFAIPIASIIGVPLYIRAESAIPIGLSLMDKGMSTGAVMALIIGGAGMAIPEMTMLSSIFKKKLVATMVVVIFLTATIGGYIFNII</sequence>
<dbReference type="AlphaFoldDB" id="A0A9E8LSQ6"/>
<keyword evidence="9" id="KW-1185">Reference proteome</keyword>
<feature type="transmembrane region" description="Helical" evidence="7">
    <location>
        <begin position="114"/>
        <end position="132"/>
    </location>
</feature>
<evidence type="ECO:0000256" key="6">
    <source>
        <dbReference type="ARBA" id="ARBA00023136"/>
    </source>
</evidence>
<reference evidence="8" key="1">
    <citation type="submission" date="2022-09" db="EMBL/GenBank/DDBJ databases">
        <title>Complete Genomes of Fervidibacillus albus and Fervidibacillus halotolerans isolated from tidal flat sediments.</title>
        <authorList>
            <person name="Kwon K.K."/>
            <person name="Yang S.-H."/>
            <person name="Park M.J."/>
            <person name="Oh H.-M."/>
        </authorList>
    </citation>
    <scope>NUCLEOTIDE SEQUENCE</scope>
    <source>
        <strain evidence="8">MEBiC13591</strain>
    </source>
</reference>
<feature type="transmembrane region" description="Helical" evidence="7">
    <location>
        <begin position="272"/>
        <end position="291"/>
    </location>
</feature>
<dbReference type="GO" id="GO:0005886">
    <property type="term" value="C:plasma membrane"/>
    <property type="evidence" value="ECO:0007669"/>
    <property type="project" value="UniProtKB-SubCell"/>
</dbReference>
<dbReference type="EMBL" id="CP106878">
    <property type="protein sequence ID" value="WAA08905.1"/>
    <property type="molecule type" value="Genomic_DNA"/>
</dbReference>
<keyword evidence="6 7" id="KW-0472">Membrane</keyword>
<comment type="similarity">
    <text evidence="2">Belongs to the UPF0718 family.</text>
</comment>
<dbReference type="RefSeq" id="WP_275416690.1">
    <property type="nucleotide sequence ID" value="NZ_CP106878.1"/>
</dbReference>
<evidence type="ECO:0000256" key="1">
    <source>
        <dbReference type="ARBA" id="ARBA00004651"/>
    </source>
</evidence>
<evidence type="ECO:0000256" key="2">
    <source>
        <dbReference type="ARBA" id="ARBA00006386"/>
    </source>
</evidence>
<feature type="transmembrane region" description="Helical" evidence="7">
    <location>
        <begin position="244"/>
        <end position="265"/>
    </location>
</feature>
<evidence type="ECO:0000313" key="9">
    <source>
        <dbReference type="Proteomes" id="UP001164718"/>
    </source>
</evidence>
<evidence type="ECO:0000256" key="5">
    <source>
        <dbReference type="ARBA" id="ARBA00022989"/>
    </source>
</evidence>
<accession>A0A9E8LSQ6</accession>
<feature type="transmembrane region" description="Helical" evidence="7">
    <location>
        <begin position="12"/>
        <end position="37"/>
    </location>
</feature>
<dbReference type="PANTHER" id="PTHR42775:SF2">
    <property type="entry name" value="PERMEASE"/>
    <property type="match status" value="1"/>
</dbReference>
<dbReference type="InterPro" id="IPR053166">
    <property type="entry name" value="UPF0718_permease"/>
</dbReference>
<evidence type="ECO:0000313" key="8">
    <source>
        <dbReference type="EMBL" id="WAA08905.1"/>
    </source>
</evidence>
<protein>
    <submittedName>
        <fullName evidence="8">Permease</fullName>
    </submittedName>
</protein>
<organism evidence="8 9">
    <name type="scientific">Fervidibacillus albus</name>
    <dbReference type="NCBI Taxonomy" id="2980026"/>
    <lineage>
        <taxon>Bacteria</taxon>
        <taxon>Bacillati</taxon>
        <taxon>Bacillota</taxon>
        <taxon>Bacilli</taxon>
        <taxon>Bacillales</taxon>
        <taxon>Bacillaceae</taxon>
        <taxon>Fervidibacillus</taxon>
    </lineage>
</organism>
<keyword evidence="3" id="KW-1003">Cell membrane</keyword>
<dbReference type="PANTHER" id="PTHR42775">
    <property type="entry name" value="PERMEASE RV2963-RELATED"/>
    <property type="match status" value="1"/>
</dbReference>
<evidence type="ECO:0000256" key="3">
    <source>
        <dbReference type="ARBA" id="ARBA00022475"/>
    </source>
</evidence>
<proteinExistence type="inferred from homology"/>
<evidence type="ECO:0000256" key="4">
    <source>
        <dbReference type="ARBA" id="ARBA00022692"/>
    </source>
</evidence>
<feature type="transmembrane region" description="Helical" evidence="7">
    <location>
        <begin position="49"/>
        <end position="75"/>
    </location>
</feature>
<keyword evidence="5 7" id="KW-1133">Transmembrane helix</keyword>
<gene>
    <name evidence="8" type="ORF">OE104_09830</name>
</gene>
<name>A0A9E8LSQ6_9BACI</name>
<dbReference type="KEGG" id="faf:OE104_09830"/>
<dbReference type="Pfam" id="PF03773">
    <property type="entry name" value="ArsP_1"/>
    <property type="match status" value="1"/>
</dbReference>
<comment type="subcellular location">
    <subcellularLocation>
        <location evidence="1">Cell membrane</location>
        <topology evidence="1">Multi-pass membrane protein</topology>
    </subcellularLocation>
</comment>
<feature type="transmembrane region" description="Helical" evidence="7">
    <location>
        <begin position="207"/>
        <end position="224"/>
    </location>
</feature>
<feature type="transmembrane region" description="Helical" evidence="7">
    <location>
        <begin position="177"/>
        <end position="195"/>
    </location>
</feature>